<protein>
    <recommendedName>
        <fullName evidence="2 4">Cell division topological specificity factor</fullName>
    </recommendedName>
</protein>
<dbReference type="STRING" id="679897.HMU11270"/>
<dbReference type="InterPro" id="IPR005527">
    <property type="entry name" value="MinE"/>
</dbReference>
<dbReference type="SUPFAM" id="SSF55229">
    <property type="entry name" value="Cell division protein MinE topological specificity domain"/>
    <property type="match status" value="1"/>
</dbReference>
<comment type="similarity">
    <text evidence="1 4">Belongs to the MinE family.</text>
</comment>
<dbReference type="NCBIfam" id="NF001422">
    <property type="entry name" value="PRK00296.1"/>
    <property type="match status" value="1"/>
</dbReference>
<keyword evidence="6" id="KW-1185">Reference proteome</keyword>
<dbReference type="AlphaFoldDB" id="D3UIQ7"/>
<keyword evidence="4" id="KW-0131">Cell cycle</keyword>
<proteinExistence type="inferred from homology"/>
<evidence type="ECO:0000256" key="1">
    <source>
        <dbReference type="ARBA" id="ARBA00008168"/>
    </source>
</evidence>
<evidence type="ECO:0000313" key="6">
    <source>
        <dbReference type="Proteomes" id="UP000001522"/>
    </source>
</evidence>
<dbReference type="RefSeq" id="WP_013023451.1">
    <property type="nucleotide sequence ID" value="NC_013949.1"/>
</dbReference>
<gene>
    <name evidence="4 5" type="primary">minE</name>
    <name evidence="5" type="ordered locus">HMU11270</name>
</gene>
<dbReference type="Proteomes" id="UP000001522">
    <property type="component" value="Chromosome"/>
</dbReference>
<evidence type="ECO:0000313" key="5">
    <source>
        <dbReference type="EMBL" id="CBG40382.1"/>
    </source>
</evidence>
<dbReference type="KEGG" id="hms:HMU11270"/>
<name>D3UIQ7_HELM1</name>
<keyword evidence="4 5" id="KW-0132">Cell division</keyword>
<comment type="function">
    <text evidence="3 4">Prevents the cell division inhibition by proteins MinC and MinD at internal division sites while permitting inhibition at polar sites. This ensures cell division at the proper site by restricting the formation of a division septum at the midpoint of the long axis of the cell.</text>
</comment>
<organism evidence="5 6">
    <name type="scientific">Helicobacter mustelae (strain ATCC 43772 / CCUG 25715 / CIP 103759 / LMG 18044 / NCTC 12198 / R85-136P)</name>
    <name type="common">Campylobacter mustelae</name>
    <dbReference type="NCBI Taxonomy" id="679897"/>
    <lineage>
        <taxon>Bacteria</taxon>
        <taxon>Pseudomonadati</taxon>
        <taxon>Campylobacterota</taxon>
        <taxon>Epsilonproteobacteria</taxon>
        <taxon>Campylobacterales</taxon>
        <taxon>Helicobacteraceae</taxon>
        <taxon>Helicobacter</taxon>
    </lineage>
</organism>
<sequence>MSFLDFFRQKNSANAAKNRLSIMLAHERSVNIPYMEEMQREILEVVKKYTKSSQVQIKTNSNQNISTLEVEVTLGS</sequence>
<dbReference type="GO" id="GO:0032955">
    <property type="term" value="P:regulation of division septum assembly"/>
    <property type="evidence" value="ECO:0007669"/>
    <property type="project" value="InterPro"/>
</dbReference>
<accession>D3UIQ7</accession>
<dbReference type="HAMAP" id="MF_00262">
    <property type="entry name" value="MinE"/>
    <property type="match status" value="1"/>
</dbReference>
<evidence type="ECO:0000256" key="2">
    <source>
        <dbReference type="ARBA" id="ARBA00020112"/>
    </source>
</evidence>
<dbReference type="HOGENOM" id="CLU_137929_2_1_7"/>
<reference evidence="5 6" key="1">
    <citation type="journal article" date="2010" name="BMC Genomics">
        <title>Comparative genomics and proteomics of Helicobacter mustelae, an ulcerogenic and carcinogenic gastric pathogen.</title>
        <authorList>
            <person name="O'Toole P.W."/>
            <person name="Snelling W.J."/>
            <person name="Canchaya C."/>
            <person name="Forde B.M."/>
            <person name="Hardie K.R."/>
            <person name="Josenhans C."/>
            <person name="Graham R.L.J."/>
            <person name="McMullan G."/>
            <person name="Parkhill J."/>
            <person name="Belda E."/>
            <person name="Bentley S.D."/>
        </authorList>
    </citation>
    <scope>NUCLEOTIDE SEQUENCE [LARGE SCALE GENOMIC DNA]</scope>
    <source>
        <strain evidence="6">ATCC 43772 / LMG 18044 / NCTC 12198 / 12198</strain>
    </source>
</reference>
<evidence type="ECO:0000256" key="3">
    <source>
        <dbReference type="ARBA" id="ARBA00025265"/>
    </source>
</evidence>
<dbReference type="Pfam" id="PF03776">
    <property type="entry name" value="MinE"/>
    <property type="match status" value="1"/>
</dbReference>
<dbReference type="EMBL" id="FN555004">
    <property type="protein sequence ID" value="CBG40382.1"/>
    <property type="molecule type" value="Genomic_DNA"/>
</dbReference>
<dbReference type="Gene3D" id="3.30.1070.10">
    <property type="entry name" value="Cell division topological specificity factor MinE"/>
    <property type="match status" value="1"/>
</dbReference>
<dbReference type="GO" id="GO:0051301">
    <property type="term" value="P:cell division"/>
    <property type="evidence" value="ECO:0007669"/>
    <property type="project" value="UniProtKB-KW"/>
</dbReference>
<dbReference type="InterPro" id="IPR036707">
    <property type="entry name" value="MinE_sf"/>
</dbReference>
<dbReference type="eggNOG" id="COG0851">
    <property type="taxonomic scope" value="Bacteria"/>
</dbReference>
<dbReference type="NCBIfam" id="TIGR01215">
    <property type="entry name" value="minE"/>
    <property type="match status" value="1"/>
</dbReference>
<evidence type="ECO:0000256" key="4">
    <source>
        <dbReference type="HAMAP-Rule" id="MF_00262"/>
    </source>
</evidence>